<protein>
    <submittedName>
        <fullName evidence="2">Uncharacterized protein</fullName>
    </submittedName>
</protein>
<feature type="region of interest" description="Disordered" evidence="1">
    <location>
        <begin position="212"/>
        <end position="329"/>
    </location>
</feature>
<dbReference type="EMBL" id="CP143807">
    <property type="protein sequence ID" value="WVO20086.1"/>
    <property type="molecule type" value="Genomic_DNA"/>
</dbReference>
<proteinExistence type="predicted"/>
<feature type="compositionally biased region" description="Pro residues" evidence="1">
    <location>
        <begin position="306"/>
        <end position="318"/>
    </location>
</feature>
<accession>A0ABZ2ASA9</accession>
<feature type="region of interest" description="Disordered" evidence="1">
    <location>
        <begin position="65"/>
        <end position="87"/>
    </location>
</feature>
<reference evidence="2 3" key="1">
    <citation type="submission" date="2024-01" db="EMBL/GenBank/DDBJ databases">
        <title>Comparative genomics of Cryptococcus and Kwoniella reveals pathogenesis evolution and contrasting modes of karyotype evolution via chromosome fusion or intercentromeric recombination.</title>
        <authorList>
            <person name="Coelho M.A."/>
            <person name="David-Palma M."/>
            <person name="Shea T."/>
            <person name="Bowers K."/>
            <person name="McGinley-Smith S."/>
            <person name="Mohammad A.W."/>
            <person name="Gnirke A."/>
            <person name="Yurkov A.M."/>
            <person name="Nowrousian M."/>
            <person name="Sun S."/>
            <person name="Cuomo C.A."/>
            <person name="Heitman J."/>
        </authorList>
    </citation>
    <scope>NUCLEOTIDE SEQUENCE [LARGE SCALE GENOMIC DNA]</scope>
    <source>
        <strain evidence="2 3">7685027</strain>
    </source>
</reference>
<feature type="compositionally biased region" description="Polar residues" evidence="1">
    <location>
        <begin position="19"/>
        <end position="42"/>
    </location>
</feature>
<gene>
    <name evidence="2" type="ORF">IAS62_001376</name>
</gene>
<dbReference type="RefSeq" id="XP_064719326.1">
    <property type="nucleotide sequence ID" value="XM_064863254.1"/>
</dbReference>
<organism evidence="2 3">
    <name type="scientific">Cryptococcus decagattii</name>
    <dbReference type="NCBI Taxonomy" id="1859122"/>
    <lineage>
        <taxon>Eukaryota</taxon>
        <taxon>Fungi</taxon>
        <taxon>Dikarya</taxon>
        <taxon>Basidiomycota</taxon>
        <taxon>Agaricomycotina</taxon>
        <taxon>Tremellomycetes</taxon>
        <taxon>Tremellales</taxon>
        <taxon>Cryptococcaceae</taxon>
        <taxon>Cryptococcus</taxon>
        <taxon>Cryptococcus gattii species complex</taxon>
    </lineage>
</organism>
<feature type="compositionally biased region" description="Low complexity" evidence="1">
    <location>
        <begin position="233"/>
        <end position="246"/>
    </location>
</feature>
<keyword evidence="3" id="KW-1185">Reference proteome</keyword>
<evidence type="ECO:0000313" key="3">
    <source>
        <dbReference type="Proteomes" id="UP001432216"/>
    </source>
</evidence>
<feature type="region of interest" description="Disordered" evidence="1">
    <location>
        <begin position="1"/>
        <end position="42"/>
    </location>
</feature>
<evidence type="ECO:0000313" key="2">
    <source>
        <dbReference type="EMBL" id="WVO20086.1"/>
    </source>
</evidence>
<dbReference type="GeneID" id="89988151"/>
<evidence type="ECO:0000256" key="1">
    <source>
        <dbReference type="SAM" id="MobiDB-lite"/>
    </source>
</evidence>
<sequence length="375" mass="39887">MSHPPPSANSLHERAYSHGTDSGSSGSRYSNADYSTPIADTQSSSISIAQLTELLGGAIDEIGLIDSRDTPPPTVSEPSKLEAKANGLEPATKVVSDAPIASISTLKSHKSAGRRALAYARAIHEIACTETGLKEWCAAAAHHSPSPSPFEYTPHPRNVSTGSEFPMRADSYTAREISQRVMDPADQPTALPPNLPYPQLQLQLQLHAQSNPNHIQPQPLLSFPRRAGGLKPSQSMQSVSSFTSISNIRNIRKTQSRSGSGPHTPRTVASPMGPRPLGQRGTFAGNLPPLPGRASLDTGLSRITSSPPPAATSTPPPAAAKDDNNDNSGEDVMYMADVLPFVEKSILRGYLKTHGGDQMRALGAYLEDERNGAVR</sequence>
<name>A0ABZ2ASA9_9TREE</name>
<dbReference type="Proteomes" id="UP001432216">
    <property type="component" value="Chromosome 2"/>
</dbReference>